<keyword evidence="1" id="KW-0862">Zinc</keyword>
<evidence type="ECO:0000313" key="4">
    <source>
        <dbReference type="EMBL" id="KAJ4978333.1"/>
    </source>
</evidence>
<dbReference type="GO" id="GO:0008270">
    <property type="term" value="F:zinc ion binding"/>
    <property type="evidence" value="ECO:0007669"/>
    <property type="project" value="UniProtKB-KW"/>
</dbReference>
<evidence type="ECO:0000256" key="2">
    <source>
        <dbReference type="SAM" id="MobiDB-lite"/>
    </source>
</evidence>
<keyword evidence="5" id="KW-1185">Reference proteome</keyword>
<dbReference type="SUPFAM" id="SSF57756">
    <property type="entry name" value="Retrovirus zinc finger-like domains"/>
    <property type="match status" value="1"/>
</dbReference>
<dbReference type="Gene3D" id="4.10.60.10">
    <property type="entry name" value="Zinc finger, CCHC-type"/>
    <property type="match status" value="1"/>
</dbReference>
<feature type="region of interest" description="Disordered" evidence="2">
    <location>
        <begin position="14"/>
        <end position="42"/>
    </location>
</feature>
<sequence length="215" mass="22794">MLPRRRMREVVLRDSVDVTGHQQAPAAPVPPPPPAGGVLAAQDPMVPSRVPEDQREEYAAFLRQRQQAPVGGVAAPVEDSYGSYGAAHLFTGSRKAQIIDNCLGESSSTASKRSALIYDSRPSKARKGPSSQLATPLCPTCGMKHLGVCRSGISGCFRCGQEGHRVGDCPMPDSMSTQSIKHASPTCPTFEVDTYCPRASSAAGSAAETLVRPQF</sequence>
<accession>A0A9Q0KWY6</accession>
<dbReference type="AlphaFoldDB" id="A0A9Q0KWY6"/>
<comment type="caution">
    <text evidence="4">The sequence shown here is derived from an EMBL/GenBank/DDBJ whole genome shotgun (WGS) entry which is preliminary data.</text>
</comment>
<protein>
    <recommendedName>
        <fullName evidence="3">CCHC-type domain-containing protein</fullName>
    </recommendedName>
</protein>
<reference evidence="4" key="1">
    <citation type="journal article" date="2023" name="Plant J.">
        <title>The genome of the king protea, Protea cynaroides.</title>
        <authorList>
            <person name="Chang J."/>
            <person name="Duong T.A."/>
            <person name="Schoeman C."/>
            <person name="Ma X."/>
            <person name="Roodt D."/>
            <person name="Barker N."/>
            <person name="Li Z."/>
            <person name="Van de Peer Y."/>
            <person name="Mizrachi E."/>
        </authorList>
    </citation>
    <scope>NUCLEOTIDE SEQUENCE</scope>
    <source>
        <tissue evidence="4">Young leaves</tissue>
    </source>
</reference>
<evidence type="ECO:0000259" key="3">
    <source>
        <dbReference type="PROSITE" id="PS50158"/>
    </source>
</evidence>
<dbReference type="GO" id="GO:0003676">
    <property type="term" value="F:nucleic acid binding"/>
    <property type="evidence" value="ECO:0007669"/>
    <property type="project" value="InterPro"/>
</dbReference>
<dbReference type="SMART" id="SM00343">
    <property type="entry name" value="ZnF_C2HC"/>
    <property type="match status" value="1"/>
</dbReference>
<name>A0A9Q0KWY6_9MAGN</name>
<keyword evidence="1" id="KW-0863">Zinc-finger</keyword>
<feature type="domain" description="CCHC-type" evidence="3">
    <location>
        <begin position="156"/>
        <end position="170"/>
    </location>
</feature>
<evidence type="ECO:0000313" key="5">
    <source>
        <dbReference type="Proteomes" id="UP001141806"/>
    </source>
</evidence>
<dbReference type="EMBL" id="JAMYWD010000002">
    <property type="protein sequence ID" value="KAJ4978333.1"/>
    <property type="molecule type" value="Genomic_DNA"/>
</dbReference>
<keyword evidence="1" id="KW-0479">Metal-binding</keyword>
<dbReference type="InterPro" id="IPR001878">
    <property type="entry name" value="Znf_CCHC"/>
</dbReference>
<dbReference type="Pfam" id="PF00098">
    <property type="entry name" value="zf-CCHC"/>
    <property type="match status" value="1"/>
</dbReference>
<dbReference type="PROSITE" id="PS50158">
    <property type="entry name" value="ZF_CCHC"/>
    <property type="match status" value="1"/>
</dbReference>
<gene>
    <name evidence="4" type="ORF">NE237_009113</name>
</gene>
<proteinExistence type="predicted"/>
<evidence type="ECO:0000256" key="1">
    <source>
        <dbReference type="PROSITE-ProRule" id="PRU00047"/>
    </source>
</evidence>
<dbReference type="OrthoDB" id="1751882at2759"/>
<dbReference type="InterPro" id="IPR036875">
    <property type="entry name" value="Znf_CCHC_sf"/>
</dbReference>
<dbReference type="Proteomes" id="UP001141806">
    <property type="component" value="Unassembled WGS sequence"/>
</dbReference>
<organism evidence="4 5">
    <name type="scientific">Protea cynaroides</name>
    <dbReference type="NCBI Taxonomy" id="273540"/>
    <lineage>
        <taxon>Eukaryota</taxon>
        <taxon>Viridiplantae</taxon>
        <taxon>Streptophyta</taxon>
        <taxon>Embryophyta</taxon>
        <taxon>Tracheophyta</taxon>
        <taxon>Spermatophyta</taxon>
        <taxon>Magnoliopsida</taxon>
        <taxon>Proteales</taxon>
        <taxon>Proteaceae</taxon>
        <taxon>Protea</taxon>
    </lineage>
</organism>